<feature type="transmembrane region" description="Helical" evidence="1">
    <location>
        <begin position="39"/>
        <end position="57"/>
    </location>
</feature>
<dbReference type="AlphaFoldDB" id="A0A1Z4N7N1"/>
<feature type="transmembrane region" description="Helical" evidence="1">
    <location>
        <begin position="156"/>
        <end position="181"/>
    </location>
</feature>
<keyword evidence="3" id="KW-1185">Reference proteome</keyword>
<dbReference type="PANTHER" id="PTHR20992:SF9">
    <property type="entry name" value="AT15442P-RELATED"/>
    <property type="match status" value="1"/>
</dbReference>
<evidence type="ECO:0000256" key="1">
    <source>
        <dbReference type="SAM" id="Phobius"/>
    </source>
</evidence>
<dbReference type="RefSeq" id="WP_199347345.1">
    <property type="nucleotide sequence ID" value="NZ_CAWNJS010000001.1"/>
</dbReference>
<dbReference type="KEGG" id="ttq:NIES37_57390"/>
<accession>A0A1Z4N7N1</accession>
<keyword evidence="1" id="KW-1133">Transmembrane helix</keyword>
<keyword evidence="1" id="KW-0472">Membrane</keyword>
<evidence type="ECO:0000313" key="3">
    <source>
        <dbReference type="Proteomes" id="UP000218785"/>
    </source>
</evidence>
<protein>
    <recommendedName>
        <fullName evidence="4">TIGR00341 family protein</fullName>
    </recommendedName>
</protein>
<dbReference type="Pfam" id="PF04087">
    <property type="entry name" value="DUF389"/>
    <property type="match status" value="1"/>
</dbReference>
<dbReference type="Proteomes" id="UP000218785">
    <property type="component" value="Chromosome"/>
</dbReference>
<keyword evidence="1" id="KW-0812">Transmembrane</keyword>
<gene>
    <name evidence="2" type="ORF">NIES37_57390</name>
</gene>
<dbReference type="PANTHER" id="PTHR20992">
    <property type="entry name" value="AT15442P-RELATED"/>
    <property type="match status" value="1"/>
</dbReference>
<feature type="transmembrane region" description="Helical" evidence="1">
    <location>
        <begin position="193"/>
        <end position="213"/>
    </location>
</feature>
<name>A0A1Z4N7N1_9CYAN</name>
<dbReference type="EMBL" id="AP018248">
    <property type="protein sequence ID" value="BAZ01733.1"/>
    <property type="molecule type" value="Genomic_DNA"/>
</dbReference>
<evidence type="ECO:0008006" key="4">
    <source>
        <dbReference type="Google" id="ProtNLM"/>
    </source>
</evidence>
<evidence type="ECO:0000313" key="2">
    <source>
        <dbReference type="EMBL" id="BAZ01733.1"/>
    </source>
</evidence>
<feature type="transmembrane region" description="Helical" evidence="1">
    <location>
        <begin position="91"/>
        <end position="113"/>
    </location>
</feature>
<feature type="transmembrane region" description="Helical" evidence="1">
    <location>
        <begin position="64"/>
        <end position="85"/>
    </location>
</feature>
<dbReference type="InterPro" id="IPR005240">
    <property type="entry name" value="DUF389"/>
</dbReference>
<organism evidence="2 3">
    <name type="scientific">Tolypothrix tenuis PCC 7101</name>
    <dbReference type="NCBI Taxonomy" id="231146"/>
    <lineage>
        <taxon>Bacteria</taxon>
        <taxon>Bacillati</taxon>
        <taxon>Cyanobacteriota</taxon>
        <taxon>Cyanophyceae</taxon>
        <taxon>Nostocales</taxon>
        <taxon>Tolypothrichaceae</taxon>
        <taxon>Tolypothrix</taxon>
    </lineage>
</organism>
<sequence>MVLGNNIRDRFKNFRRRGSQPEELQKIQTDLLAESTLDASYLTLIVGSCAIATFGLLSNSTAVIIGAMIIAPLMLPIRGLAFGALEGNVILFRKGIIAVVVGTFLAVVMAYSLGMLVPIPSYGSEVLARSEPTLLDLGIAVAAGGISGYAKVEPKISGSVAGTAIAVALMPPICVIGLGLAQGNWSLSIGATLLYLTNLLGITLSCMLTFLVAGYTSFSRARRPLIWTLALTAVLVIPLGVSFARLVRQGQLEMSLRRALLNRTVTFQRLRLINSNTNWLANPPEVRLIVRSQEPVTPRQVKLLENFIEREMGQSFTLIFEVGQVEEVRAEESQAK</sequence>
<feature type="transmembrane region" description="Helical" evidence="1">
    <location>
        <begin position="225"/>
        <end position="247"/>
    </location>
</feature>
<proteinExistence type="predicted"/>
<reference evidence="2 3" key="1">
    <citation type="submission" date="2017-06" db="EMBL/GenBank/DDBJ databases">
        <title>Genome sequencing of cyanobaciteial culture collection at National Institute for Environmental Studies (NIES).</title>
        <authorList>
            <person name="Hirose Y."/>
            <person name="Shimura Y."/>
            <person name="Fujisawa T."/>
            <person name="Nakamura Y."/>
            <person name="Kawachi M."/>
        </authorList>
    </citation>
    <scope>NUCLEOTIDE SEQUENCE [LARGE SCALE GENOMIC DNA]</scope>
    <source>
        <strain evidence="2 3">NIES-37</strain>
    </source>
</reference>